<dbReference type="Proteomes" id="UP001346869">
    <property type="component" value="Unassembled WGS sequence"/>
</dbReference>
<feature type="compositionally biased region" description="Low complexity" evidence="1">
    <location>
        <begin position="143"/>
        <end position="153"/>
    </location>
</feature>
<sequence length="174" mass="19612">MFGRVPRLLVDLLLKNVLHDMTVCDYDAYVKSLLEDLHCTMALAQKNCTAEQRHQCDQYNKRVKGQPLSLGDQVLLANKGIRGKRKLSDKWEPTVYTVVAAKPAIHIYWIRDQGGHERVVHRNLLLQINFLPVDETLDDEATPVSVPASSVANAPPPSDWLETEMSGRHCSRNG</sequence>
<organism evidence="2 3">
    <name type="scientific">Eleginops maclovinus</name>
    <name type="common">Patagonian blennie</name>
    <name type="synonym">Eleginus maclovinus</name>
    <dbReference type="NCBI Taxonomy" id="56733"/>
    <lineage>
        <taxon>Eukaryota</taxon>
        <taxon>Metazoa</taxon>
        <taxon>Chordata</taxon>
        <taxon>Craniata</taxon>
        <taxon>Vertebrata</taxon>
        <taxon>Euteleostomi</taxon>
        <taxon>Actinopterygii</taxon>
        <taxon>Neopterygii</taxon>
        <taxon>Teleostei</taxon>
        <taxon>Neoteleostei</taxon>
        <taxon>Acanthomorphata</taxon>
        <taxon>Eupercaria</taxon>
        <taxon>Perciformes</taxon>
        <taxon>Notothenioidei</taxon>
        <taxon>Eleginopidae</taxon>
        <taxon>Eleginops</taxon>
    </lineage>
</organism>
<evidence type="ECO:0000313" key="3">
    <source>
        <dbReference type="Proteomes" id="UP001346869"/>
    </source>
</evidence>
<gene>
    <name evidence="2" type="ORF">PBY51_005684</name>
</gene>
<name>A0AAN7WBZ4_ELEMC</name>
<keyword evidence="3" id="KW-1185">Reference proteome</keyword>
<proteinExistence type="predicted"/>
<dbReference type="AlphaFoldDB" id="A0AAN7WBZ4"/>
<reference evidence="2 3" key="1">
    <citation type="journal article" date="2023" name="Genes (Basel)">
        <title>Chromosome-Level Genome Assembly and Circadian Gene Repertoire of the Patagonia Blennie Eleginops maclovinus-The Closest Ancestral Proxy of Antarctic Cryonotothenioids.</title>
        <authorList>
            <person name="Cheng C.C."/>
            <person name="Rivera-Colon A.G."/>
            <person name="Minhas B.F."/>
            <person name="Wilson L."/>
            <person name="Rayamajhi N."/>
            <person name="Vargas-Chacoff L."/>
            <person name="Catchen J.M."/>
        </authorList>
    </citation>
    <scope>NUCLEOTIDE SEQUENCE [LARGE SCALE GENOMIC DNA]</scope>
    <source>
        <strain evidence="2">JMC-PN-2008</strain>
    </source>
</reference>
<protein>
    <submittedName>
        <fullName evidence="2">Uncharacterized protein</fullName>
    </submittedName>
</protein>
<evidence type="ECO:0000256" key="1">
    <source>
        <dbReference type="SAM" id="MobiDB-lite"/>
    </source>
</evidence>
<dbReference type="EMBL" id="JAUZQC010000025">
    <property type="protein sequence ID" value="KAK5848028.1"/>
    <property type="molecule type" value="Genomic_DNA"/>
</dbReference>
<feature type="region of interest" description="Disordered" evidence="1">
    <location>
        <begin position="141"/>
        <end position="174"/>
    </location>
</feature>
<comment type="caution">
    <text evidence="2">The sequence shown here is derived from an EMBL/GenBank/DDBJ whole genome shotgun (WGS) entry which is preliminary data.</text>
</comment>
<evidence type="ECO:0000313" key="2">
    <source>
        <dbReference type="EMBL" id="KAK5848028.1"/>
    </source>
</evidence>
<reference evidence="2 3" key="2">
    <citation type="journal article" date="2023" name="Mol. Biol. Evol.">
        <title>Genomics of Secondarily Temperate Adaptation in the Only Non-Antarctic Icefish.</title>
        <authorList>
            <person name="Rivera-Colon A.G."/>
            <person name="Rayamajhi N."/>
            <person name="Minhas B.F."/>
            <person name="Madrigal G."/>
            <person name="Bilyk K.T."/>
            <person name="Yoon V."/>
            <person name="Hune M."/>
            <person name="Gregory S."/>
            <person name="Cheng C.H.C."/>
            <person name="Catchen J.M."/>
        </authorList>
    </citation>
    <scope>NUCLEOTIDE SEQUENCE [LARGE SCALE GENOMIC DNA]</scope>
    <source>
        <strain evidence="2">JMC-PN-2008</strain>
    </source>
</reference>
<accession>A0AAN7WBZ4</accession>